<keyword evidence="3" id="KW-1185">Reference proteome</keyword>
<sequence length="131" mass="12938">MVFGVNLVVSSQSERCIDTGVGKLVIFVVENLQNLIKKPPDLFLFVGSGSGGVGGDGGGGRNGGGSGCGGWMLVVGTVEGTRGMTYVGKATKGGRSGGRGGNGVAGSGGKAGEDEDGGGVVKRFGEIVFRI</sequence>
<organism evidence="2 3">
    <name type="scientific">Daucus carota subsp. sativus</name>
    <name type="common">Carrot</name>
    <dbReference type="NCBI Taxonomy" id="79200"/>
    <lineage>
        <taxon>Eukaryota</taxon>
        <taxon>Viridiplantae</taxon>
        <taxon>Streptophyta</taxon>
        <taxon>Embryophyta</taxon>
        <taxon>Tracheophyta</taxon>
        <taxon>Spermatophyta</taxon>
        <taxon>Magnoliopsida</taxon>
        <taxon>eudicotyledons</taxon>
        <taxon>Gunneridae</taxon>
        <taxon>Pentapetalae</taxon>
        <taxon>asterids</taxon>
        <taxon>campanulids</taxon>
        <taxon>Apiales</taxon>
        <taxon>Apiaceae</taxon>
        <taxon>Apioideae</taxon>
        <taxon>Scandiceae</taxon>
        <taxon>Daucinae</taxon>
        <taxon>Daucus</taxon>
        <taxon>Daucus sect. Daucus</taxon>
    </lineage>
</organism>
<evidence type="ECO:0000313" key="2">
    <source>
        <dbReference type="EMBL" id="WOH14676.1"/>
    </source>
</evidence>
<accession>A0AAF1BHP3</accession>
<feature type="compositionally biased region" description="Gly residues" evidence="1">
    <location>
        <begin position="94"/>
        <end position="110"/>
    </location>
</feature>
<protein>
    <submittedName>
        <fullName evidence="2">Uncharacterized protein</fullName>
    </submittedName>
</protein>
<name>A0AAF1BHP3_DAUCS</name>
<feature type="region of interest" description="Disordered" evidence="1">
    <location>
        <begin position="89"/>
        <end position="117"/>
    </location>
</feature>
<reference evidence="2" key="2">
    <citation type="submission" date="2022-03" db="EMBL/GenBank/DDBJ databases">
        <title>Draft title - Genomic analysis of global carrot germplasm unveils the trajectory of domestication and the origin of high carotenoid orange carrot.</title>
        <authorList>
            <person name="Iorizzo M."/>
            <person name="Ellison S."/>
            <person name="Senalik D."/>
            <person name="Macko-Podgorni A."/>
            <person name="Grzebelus D."/>
            <person name="Bostan H."/>
            <person name="Rolling W."/>
            <person name="Curaba J."/>
            <person name="Simon P."/>
        </authorList>
    </citation>
    <scope>NUCLEOTIDE SEQUENCE</scope>
    <source>
        <tissue evidence="2">Leaf</tissue>
    </source>
</reference>
<dbReference type="EMBL" id="CP093351">
    <property type="protein sequence ID" value="WOH14676.1"/>
    <property type="molecule type" value="Genomic_DNA"/>
</dbReference>
<dbReference type="AlphaFoldDB" id="A0AAF1BHP3"/>
<evidence type="ECO:0000256" key="1">
    <source>
        <dbReference type="SAM" id="MobiDB-lite"/>
    </source>
</evidence>
<dbReference type="Proteomes" id="UP000077755">
    <property type="component" value="Chromosome 9"/>
</dbReference>
<gene>
    <name evidence="2" type="ORF">DCAR_0934196</name>
</gene>
<evidence type="ECO:0000313" key="3">
    <source>
        <dbReference type="Proteomes" id="UP000077755"/>
    </source>
</evidence>
<proteinExistence type="predicted"/>
<reference evidence="2" key="1">
    <citation type="journal article" date="2016" name="Nat. Genet.">
        <title>A high-quality carrot genome assembly provides new insights into carotenoid accumulation and asterid genome evolution.</title>
        <authorList>
            <person name="Iorizzo M."/>
            <person name="Ellison S."/>
            <person name="Senalik D."/>
            <person name="Zeng P."/>
            <person name="Satapoomin P."/>
            <person name="Huang J."/>
            <person name="Bowman M."/>
            <person name="Iovene M."/>
            <person name="Sanseverino W."/>
            <person name="Cavagnaro P."/>
            <person name="Yildiz M."/>
            <person name="Macko-Podgorni A."/>
            <person name="Moranska E."/>
            <person name="Grzebelus E."/>
            <person name="Grzebelus D."/>
            <person name="Ashrafi H."/>
            <person name="Zheng Z."/>
            <person name="Cheng S."/>
            <person name="Spooner D."/>
            <person name="Van Deynze A."/>
            <person name="Simon P."/>
        </authorList>
    </citation>
    <scope>NUCLEOTIDE SEQUENCE</scope>
    <source>
        <tissue evidence="2">Leaf</tissue>
    </source>
</reference>